<dbReference type="Pfam" id="PF01184">
    <property type="entry name" value="Gpr1_Fun34_YaaH"/>
    <property type="match status" value="1"/>
</dbReference>
<dbReference type="GO" id="GO:0015123">
    <property type="term" value="F:acetate transmembrane transporter activity"/>
    <property type="evidence" value="ECO:0007669"/>
    <property type="project" value="TreeGrafter"/>
</dbReference>
<dbReference type="OrthoDB" id="3648309at2759"/>
<protein>
    <submittedName>
        <fullName evidence="7">Protein alcS</fullName>
    </submittedName>
</protein>
<evidence type="ECO:0000313" key="7">
    <source>
        <dbReference type="EMBL" id="TVY83245.1"/>
    </source>
</evidence>
<dbReference type="InterPro" id="IPR051633">
    <property type="entry name" value="AceTr"/>
</dbReference>
<accession>A0A8T9CBU2</accession>
<dbReference type="GO" id="GO:0005886">
    <property type="term" value="C:plasma membrane"/>
    <property type="evidence" value="ECO:0007669"/>
    <property type="project" value="TreeGrafter"/>
</dbReference>
<comment type="subcellular location">
    <subcellularLocation>
        <location evidence="1">Membrane</location>
        <topology evidence="1">Multi-pass membrane protein</topology>
    </subcellularLocation>
</comment>
<keyword evidence="4 6" id="KW-1133">Transmembrane helix</keyword>
<feature type="transmembrane region" description="Helical" evidence="6">
    <location>
        <begin position="211"/>
        <end position="231"/>
    </location>
</feature>
<dbReference type="InterPro" id="IPR000791">
    <property type="entry name" value="Gpr1/Fun34/SatP-like"/>
</dbReference>
<dbReference type="PANTHER" id="PTHR31123">
    <property type="entry name" value="ACCUMULATION OF DYADS PROTEIN 2-RELATED"/>
    <property type="match status" value="1"/>
</dbReference>
<sequence>MSPKMSAMSNDTEVDLEACPRSLSVTPEMFEKLYLLPRVGNNDDLVQRFGNPTPVAILGLVVALTPLSIELMGWRGASGFAATNGANYFFGGMLLVMSGVGEFLLGNTFPSVVFLAYGAHFLAIAVTYTPSFAAISAYNTNGSQTETPPFMVSFGFYFLYMGLLSLIFLICSLRTNVVFVIIFTGAFLGFLLAVGGFWSLAEGNAVTGARLLVGTGASFFVSSLAGWYLLFSIMMDVVDMPFTVPIFDLSTIIKGKGEGESERKRQGSE</sequence>
<evidence type="ECO:0000256" key="3">
    <source>
        <dbReference type="ARBA" id="ARBA00022692"/>
    </source>
</evidence>
<gene>
    <name evidence="7" type="primary">alcS_1</name>
    <name evidence="7" type="ORF">LSUE1_G003432</name>
</gene>
<evidence type="ECO:0000256" key="6">
    <source>
        <dbReference type="SAM" id="Phobius"/>
    </source>
</evidence>
<keyword evidence="3 6" id="KW-0812">Transmembrane</keyword>
<evidence type="ECO:0000256" key="2">
    <source>
        <dbReference type="ARBA" id="ARBA00005587"/>
    </source>
</evidence>
<dbReference type="PANTHER" id="PTHR31123:SF4">
    <property type="entry name" value="PROTEIN ALCS"/>
    <property type="match status" value="1"/>
</dbReference>
<feature type="transmembrane region" description="Helical" evidence="6">
    <location>
        <begin position="177"/>
        <end position="199"/>
    </location>
</feature>
<evidence type="ECO:0000256" key="4">
    <source>
        <dbReference type="ARBA" id="ARBA00022989"/>
    </source>
</evidence>
<name>A0A8T9CBU2_9HELO</name>
<feature type="transmembrane region" description="Helical" evidence="6">
    <location>
        <begin position="86"/>
        <end position="105"/>
    </location>
</feature>
<feature type="transmembrane region" description="Helical" evidence="6">
    <location>
        <begin position="112"/>
        <end position="138"/>
    </location>
</feature>
<reference evidence="7 8" key="1">
    <citation type="submission" date="2018-05" db="EMBL/GenBank/DDBJ databases">
        <title>Genome sequencing and assembly of the regulated plant pathogen Lachnellula willkommii and related sister species for the development of diagnostic species identification markers.</title>
        <authorList>
            <person name="Giroux E."/>
            <person name="Bilodeau G."/>
        </authorList>
    </citation>
    <scope>NUCLEOTIDE SEQUENCE [LARGE SCALE GENOMIC DNA]</scope>
    <source>
        <strain evidence="7 8">CBS 268.59</strain>
    </source>
</reference>
<keyword evidence="5 6" id="KW-0472">Membrane</keyword>
<comment type="caution">
    <text evidence="7">The sequence shown here is derived from an EMBL/GenBank/DDBJ whole genome shotgun (WGS) entry which is preliminary data.</text>
</comment>
<dbReference type="EMBL" id="QGMK01000213">
    <property type="protein sequence ID" value="TVY83245.1"/>
    <property type="molecule type" value="Genomic_DNA"/>
</dbReference>
<keyword evidence="8" id="KW-1185">Reference proteome</keyword>
<evidence type="ECO:0000256" key="5">
    <source>
        <dbReference type="ARBA" id="ARBA00023136"/>
    </source>
</evidence>
<comment type="similarity">
    <text evidence="2">Belongs to the acetate uptake transporter (AceTr) (TC 2.A.96) family.</text>
</comment>
<dbReference type="Proteomes" id="UP000469558">
    <property type="component" value="Unassembled WGS sequence"/>
</dbReference>
<evidence type="ECO:0000256" key="1">
    <source>
        <dbReference type="ARBA" id="ARBA00004141"/>
    </source>
</evidence>
<dbReference type="AlphaFoldDB" id="A0A8T9CBU2"/>
<feature type="transmembrane region" description="Helical" evidence="6">
    <location>
        <begin position="150"/>
        <end position="170"/>
    </location>
</feature>
<feature type="transmembrane region" description="Helical" evidence="6">
    <location>
        <begin position="55"/>
        <end position="74"/>
    </location>
</feature>
<evidence type="ECO:0000313" key="8">
    <source>
        <dbReference type="Proteomes" id="UP000469558"/>
    </source>
</evidence>
<organism evidence="7 8">
    <name type="scientific">Lachnellula suecica</name>
    <dbReference type="NCBI Taxonomy" id="602035"/>
    <lineage>
        <taxon>Eukaryota</taxon>
        <taxon>Fungi</taxon>
        <taxon>Dikarya</taxon>
        <taxon>Ascomycota</taxon>
        <taxon>Pezizomycotina</taxon>
        <taxon>Leotiomycetes</taxon>
        <taxon>Helotiales</taxon>
        <taxon>Lachnaceae</taxon>
        <taxon>Lachnellula</taxon>
    </lineage>
</organism>
<proteinExistence type="inferred from homology"/>